<evidence type="ECO:0000313" key="3">
    <source>
        <dbReference type="Proteomes" id="UP000635477"/>
    </source>
</evidence>
<organism evidence="2 3">
    <name type="scientific">Fusarium zealandicum</name>
    <dbReference type="NCBI Taxonomy" id="1053134"/>
    <lineage>
        <taxon>Eukaryota</taxon>
        <taxon>Fungi</taxon>
        <taxon>Dikarya</taxon>
        <taxon>Ascomycota</taxon>
        <taxon>Pezizomycotina</taxon>
        <taxon>Sordariomycetes</taxon>
        <taxon>Hypocreomycetidae</taxon>
        <taxon>Hypocreales</taxon>
        <taxon>Nectriaceae</taxon>
        <taxon>Fusarium</taxon>
        <taxon>Fusarium staphyleae species complex</taxon>
    </lineage>
</organism>
<accession>A0A8H4XDF2</accession>
<dbReference type="InterPro" id="IPR046797">
    <property type="entry name" value="PDDEXK_12"/>
</dbReference>
<comment type="caution">
    <text evidence="2">The sequence shown here is derived from an EMBL/GenBank/DDBJ whole genome shotgun (WGS) entry which is preliminary data.</text>
</comment>
<evidence type="ECO:0000313" key="2">
    <source>
        <dbReference type="EMBL" id="KAF4971012.1"/>
    </source>
</evidence>
<keyword evidence="3" id="KW-1185">Reference proteome</keyword>
<dbReference type="AlphaFoldDB" id="A0A8H4XDF2"/>
<reference evidence="2" key="2">
    <citation type="submission" date="2020-05" db="EMBL/GenBank/DDBJ databases">
        <authorList>
            <person name="Kim H.-S."/>
            <person name="Proctor R.H."/>
            <person name="Brown D.W."/>
        </authorList>
    </citation>
    <scope>NUCLEOTIDE SEQUENCE</scope>
    <source>
        <strain evidence="2">NRRL 22465</strain>
    </source>
</reference>
<sequence length="135" mass="15060">MSIETKRPSKDLDAAQLQMAVWYAAQWRFLQSAVEANTRASGNPEAADDEALADKAKTALLELGFLPGVIISVHHWLFVFSTLEPHTTAMEDGSEVAIYRTILWVEQEFGSTKSFLKTYQISAGLRQLASWARDV</sequence>
<protein>
    <recommendedName>
        <fullName evidence="1">PD-(D/E)XK nuclease-like domain-containing protein</fullName>
    </recommendedName>
</protein>
<dbReference type="OrthoDB" id="4161186at2759"/>
<name>A0A8H4XDF2_9HYPO</name>
<proteinExistence type="predicted"/>
<dbReference type="Pfam" id="PF20516">
    <property type="entry name" value="PDDEXK_12"/>
    <property type="match status" value="1"/>
</dbReference>
<dbReference type="EMBL" id="JABEYC010000991">
    <property type="protein sequence ID" value="KAF4971012.1"/>
    <property type="molecule type" value="Genomic_DNA"/>
</dbReference>
<dbReference type="Proteomes" id="UP000635477">
    <property type="component" value="Unassembled WGS sequence"/>
</dbReference>
<evidence type="ECO:0000259" key="1">
    <source>
        <dbReference type="Pfam" id="PF20516"/>
    </source>
</evidence>
<feature type="domain" description="PD-(D/E)XK nuclease-like" evidence="1">
    <location>
        <begin position="2"/>
        <end position="135"/>
    </location>
</feature>
<feature type="non-terminal residue" evidence="2">
    <location>
        <position position="135"/>
    </location>
</feature>
<reference evidence="2" key="1">
    <citation type="journal article" date="2020" name="BMC Genomics">
        <title>Correction to: Identification and distribution of gene clusters required for synthesis of sphingolipid metabolism inhibitors in diverse species of the filamentous fungus Fusarium.</title>
        <authorList>
            <person name="Kim H.S."/>
            <person name="Lohmar J.M."/>
            <person name="Busman M."/>
            <person name="Brown D.W."/>
            <person name="Naumann T.A."/>
            <person name="Divon H.H."/>
            <person name="Lysoe E."/>
            <person name="Uhlig S."/>
            <person name="Proctor R.H."/>
        </authorList>
    </citation>
    <scope>NUCLEOTIDE SEQUENCE</scope>
    <source>
        <strain evidence="2">NRRL 22465</strain>
    </source>
</reference>
<gene>
    <name evidence="2" type="ORF">FZEAL_9942</name>
</gene>